<proteinExistence type="predicted"/>
<accession>A0A0D6Q7K6</accession>
<protein>
    <submittedName>
        <fullName evidence="1">Capsule polysaccharide biosynthesis protein</fullName>
    </submittedName>
</protein>
<evidence type="ECO:0000313" key="2">
    <source>
        <dbReference type="Proteomes" id="UP000032683"/>
    </source>
</evidence>
<dbReference type="Proteomes" id="UP000032683">
    <property type="component" value="Unassembled WGS sequence"/>
</dbReference>
<dbReference type="AlphaFoldDB" id="A0A0D6Q7K6"/>
<dbReference type="RefSeq" id="WP_048855972.1">
    <property type="nucleotide sequence ID" value="NZ_BANJ01000019.1"/>
</dbReference>
<dbReference type="InterPro" id="IPR011009">
    <property type="entry name" value="Kinase-like_dom_sf"/>
</dbReference>
<organism evidence="1 2">
    <name type="scientific">Komagataeibacter xylinus NBRC 13693</name>
    <dbReference type="NCBI Taxonomy" id="1234668"/>
    <lineage>
        <taxon>Bacteria</taxon>
        <taxon>Pseudomonadati</taxon>
        <taxon>Pseudomonadota</taxon>
        <taxon>Alphaproteobacteria</taxon>
        <taxon>Acetobacterales</taxon>
        <taxon>Acetobacteraceae</taxon>
        <taxon>Komagataeibacter</taxon>
    </lineage>
</organism>
<dbReference type="SUPFAM" id="SSF56112">
    <property type="entry name" value="Protein kinase-like (PK-like)"/>
    <property type="match status" value="1"/>
</dbReference>
<evidence type="ECO:0000313" key="1">
    <source>
        <dbReference type="EMBL" id="GAN99303.1"/>
    </source>
</evidence>
<name>A0A0D6Q7K6_KOMXY</name>
<comment type="caution">
    <text evidence="1">The sequence shown here is derived from an EMBL/GenBank/DDBJ whole genome shotgun (WGS) entry which is preliminary data.</text>
</comment>
<sequence>MSGAYFIILSGAYICPELIAEFGNLPPAFLPNGGRRLYEDQLKMAAAMDAQPIMVLPESYVLPHYDVERIKAANILIERVPATASVLQSIAQGLNSIKAGDNVYILFGDTLIDTQSTWPANGFAVGSTHHLARWSECEVIDGRYVFHEYQRDAERTTDIVAGLFNFHEAGHFKEIVNTTLENGQGFIEALNAYSASYTMEPVYDITWLDFGHLYTYHQSRCQELLARSFNSITSDGRSVVKTGLPQRKIFAEAEWFQHLPPQLRPYTPHFIDAGEKETYSYELEYLFFPLMSELYCFGNLPGHIWEIMMDSCLDFLEKMQGIRPRNYEIGDDYPSLFFNDMIKGKTAHRLETFARDNDISLTKEWRYGGKPAPSLRTLGEELISAIVPTSLDDITMWHGDFHFGNIFYNFRSKRVSVVDPRGMLSNGRITMFGDARYDISKLGHSVFGLYDFLIADRFDLTSADYDLDLSFDIGPTRQRLLDIYKSRKAGNYACMDRSAIAMTALLFLSMLPLHTTDKRRQKAILANTFRLKNMMESCS</sequence>
<reference evidence="1 2" key="1">
    <citation type="submission" date="2012-11" db="EMBL/GenBank/DDBJ databases">
        <title>Whole genome sequence of Gluconacetobacter xylinus NBRC 13693.</title>
        <authorList>
            <person name="Azuma Y."/>
            <person name="Higashiura N."/>
            <person name="Hirakawa H."/>
            <person name="Matsushita K."/>
        </authorList>
    </citation>
    <scope>NUCLEOTIDE SEQUENCE [LARGE SCALE GENOMIC DNA]</scope>
    <source>
        <strain evidence="1 2">NBRC 13693</strain>
    </source>
</reference>
<dbReference type="EMBL" id="BANJ01000019">
    <property type="protein sequence ID" value="GAN99303.1"/>
    <property type="molecule type" value="Genomic_DNA"/>
</dbReference>
<gene>
    <name evidence="1" type="ORF">Gxy13693_019_006</name>
</gene>